<keyword evidence="5" id="KW-1185">Reference proteome</keyword>
<evidence type="ECO:0000313" key="5">
    <source>
        <dbReference type="Proteomes" id="UP000287330"/>
    </source>
</evidence>
<dbReference type="PANTHER" id="PTHR42776:SF27">
    <property type="entry name" value="DIPEPTIDYL PEPTIDASE FAMILY MEMBER 6"/>
    <property type="match status" value="1"/>
</dbReference>
<dbReference type="GO" id="GO:0006508">
    <property type="term" value="P:proteolysis"/>
    <property type="evidence" value="ECO:0007669"/>
    <property type="project" value="InterPro"/>
</dbReference>
<evidence type="ECO:0000313" key="4">
    <source>
        <dbReference type="EMBL" id="RUO51230.1"/>
    </source>
</evidence>
<dbReference type="OrthoDB" id="4269629at2"/>
<sequence>MKILLPLVLIGTVLGLVPSTAIAETPPVEHYAHLPMVAQPSISPDGKHVAVLVANGDGYNVAVSQFGKSDLVTVVELKEGEARIDWIEWANNERLLVSASYVELIAGRRFKIGRLYAVNYDGSDLVEIKQRASKDDSLSRFRDNANVLSYLEEDPKHIILQGYNDRENYPVAYKVNIYENAFEKLFINRYQVSSWYTDSEGKVKLGLAYDENNPLLRTFWYRPDEDQEWKQLKSFEVTKDAVFNPVGFDAENQLAYVLSDYKTGRLSLYSFDIETNEYKELLYTHPEYDVASVIERDDKIIGVTYFDDFLQKHYFDGQDDKQSELISNTFSQLETYIVSRSDDKTKLLVYGVTDDKPGRYYLIDLAQGKATPWYSEYPYLVEKQNAKVENFSLKTDDGLTIHGYLTKPIDSSTEAPLIVFPHGGPDARDYKYFNYAVQFFTSRGYAVLQPNFRGSSGYGSRFEVAGYEQWGLKMQDDVMTAVDWAVNQPGIDGDNMCVVGMSYGGYVALTAAHKTPERFNCFVSIAGISDLNRMVEYDGAFEFLSAVRSETIGDYKDEADATRMRENSIINHVEKVKRPILLIHGALDTRVRIAQSETLYSALDNAGKEVKYVELDFGSHFLDREPNRIRAFSEIETFLDKHL</sequence>
<keyword evidence="1" id="KW-0378">Hydrolase</keyword>
<evidence type="ECO:0000259" key="3">
    <source>
        <dbReference type="Pfam" id="PF00326"/>
    </source>
</evidence>
<dbReference type="SUPFAM" id="SSF53474">
    <property type="entry name" value="alpha/beta-Hydrolases"/>
    <property type="match status" value="1"/>
</dbReference>
<dbReference type="Pfam" id="PF00326">
    <property type="entry name" value="Peptidase_S9"/>
    <property type="match status" value="1"/>
</dbReference>
<dbReference type="InterPro" id="IPR029058">
    <property type="entry name" value="AB_hydrolase_fold"/>
</dbReference>
<keyword evidence="2" id="KW-0732">Signal</keyword>
<feature type="signal peptide" evidence="2">
    <location>
        <begin position="1"/>
        <end position="23"/>
    </location>
</feature>
<reference evidence="5" key="1">
    <citation type="journal article" date="2018" name="Front. Microbiol.">
        <title>Genome-Based Analysis Reveals the Taxonomy and Diversity of the Family Idiomarinaceae.</title>
        <authorList>
            <person name="Liu Y."/>
            <person name="Lai Q."/>
            <person name="Shao Z."/>
        </authorList>
    </citation>
    <scope>NUCLEOTIDE SEQUENCE [LARGE SCALE GENOMIC DNA]</scope>
    <source>
        <strain evidence="5">F23</strain>
    </source>
</reference>
<dbReference type="GO" id="GO:0004252">
    <property type="term" value="F:serine-type endopeptidase activity"/>
    <property type="evidence" value="ECO:0007669"/>
    <property type="project" value="TreeGrafter"/>
</dbReference>
<dbReference type="Proteomes" id="UP000287330">
    <property type="component" value="Unassembled WGS sequence"/>
</dbReference>
<dbReference type="AlphaFoldDB" id="A0A432XRA3"/>
<proteinExistence type="predicted"/>
<dbReference type="SUPFAM" id="SSF82171">
    <property type="entry name" value="DPP6 N-terminal domain-like"/>
    <property type="match status" value="1"/>
</dbReference>
<evidence type="ECO:0000256" key="2">
    <source>
        <dbReference type="SAM" id="SignalP"/>
    </source>
</evidence>
<dbReference type="EMBL" id="PIPV01000012">
    <property type="protein sequence ID" value="RUO51230.1"/>
    <property type="molecule type" value="Genomic_DNA"/>
</dbReference>
<evidence type="ECO:0000256" key="1">
    <source>
        <dbReference type="ARBA" id="ARBA00022801"/>
    </source>
</evidence>
<dbReference type="RefSeq" id="WP_110575964.1">
    <property type="nucleotide sequence ID" value="NZ_PIPV01000012.1"/>
</dbReference>
<comment type="caution">
    <text evidence="4">The sequence shown here is derived from an EMBL/GenBank/DDBJ whole genome shotgun (WGS) entry which is preliminary data.</text>
</comment>
<protein>
    <submittedName>
        <fullName evidence="4">S9 family peptidase</fullName>
    </submittedName>
</protein>
<gene>
    <name evidence="4" type="ORF">CWE25_11785</name>
</gene>
<organism evidence="4 5">
    <name type="scientific">Idiomarina fontislapidosi</name>
    <dbReference type="NCBI Taxonomy" id="263723"/>
    <lineage>
        <taxon>Bacteria</taxon>
        <taxon>Pseudomonadati</taxon>
        <taxon>Pseudomonadota</taxon>
        <taxon>Gammaproteobacteria</taxon>
        <taxon>Alteromonadales</taxon>
        <taxon>Idiomarinaceae</taxon>
        <taxon>Idiomarina</taxon>
    </lineage>
</organism>
<dbReference type="PANTHER" id="PTHR42776">
    <property type="entry name" value="SERINE PEPTIDASE S9 FAMILY MEMBER"/>
    <property type="match status" value="1"/>
</dbReference>
<dbReference type="InterPro" id="IPR001375">
    <property type="entry name" value="Peptidase_S9_cat"/>
</dbReference>
<feature type="chain" id="PRO_5019499013" evidence="2">
    <location>
        <begin position="24"/>
        <end position="643"/>
    </location>
</feature>
<feature type="domain" description="Peptidase S9 prolyl oligopeptidase catalytic" evidence="3">
    <location>
        <begin position="433"/>
        <end position="643"/>
    </location>
</feature>
<accession>A0A432XRA3</accession>
<name>A0A432XRA3_9GAMM</name>
<dbReference type="Gene3D" id="3.40.50.1820">
    <property type="entry name" value="alpha/beta hydrolase"/>
    <property type="match status" value="1"/>
</dbReference>